<keyword evidence="2" id="KW-1185">Reference proteome</keyword>
<dbReference type="AlphaFoldDB" id="A0A6I3LT79"/>
<accession>A0A6I3LT79</accession>
<protein>
    <submittedName>
        <fullName evidence="1">Uncharacterized protein</fullName>
    </submittedName>
</protein>
<reference evidence="1 2" key="1">
    <citation type="submission" date="2019-11" db="EMBL/GenBank/DDBJ databases">
        <title>Genome of Strain BIT-d1.</title>
        <authorList>
            <person name="Yang Y."/>
        </authorList>
    </citation>
    <scope>NUCLEOTIDE SEQUENCE [LARGE SCALE GENOMIC DNA]</scope>
    <source>
        <strain evidence="1 2">BIT-d1</strain>
    </source>
</reference>
<dbReference type="RefSeq" id="WP_155093167.1">
    <property type="nucleotide sequence ID" value="NZ_CP102754.1"/>
</dbReference>
<proteinExistence type="predicted"/>
<dbReference type="EMBL" id="WMJX01000048">
    <property type="protein sequence ID" value="MTG99165.1"/>
    <property type="molecule type" value="Genomic_DNA"/>
</dbReference>
<comment type="caution">
    <text evidence="1">The sequence shown here is derived from an EMBL/GenBank/DDBJ whole genome shotgun (WGS) entry which is preliminary data.</text>
</comment>
<gene>
    <name evidence="1" type="ORF">GJV76_13690</name>
</gene>
<name>A0A6I3LT79_9FLAO</name>
<sequence length="48" mass="5193">MLTLKKGDKVYPMVFLNNPYGNGNVFLEGVQEGSAGKGVLTNLSVTKY</sequence>
<dbReference type="Proteomes" id="UP000438760">
    <property type="component" value="Unassembled WGS sequence"/>
</dbReference>
<evidence type="ECO:0000313" key="1">
    <source>
        <dbReference type="EMBL" id="MTG99165.1"/>
    </source>
</evidence>
<evidence type="ECO:0000313" key="2">
    <source>
        <dbReference type="Proteomes" id="UP000438760"/>
    </source>
</evidence>
<organism evidence="1 2">
    <name type="scientific">Myroides albus</name>
    <dbReference type="NCBI Taxonomy" id="2562892"/>
    <lineage>
        <taxon>Bacteria</taxon>
        <taxon>Pseudomonadati</taxon>
        <taxon>Bacteroidota</taxon>
        <taxon>Flavobacteriia</taxon>
        <taxon>Flavobacteriales</taxon>
        <taxon>Flavobacteriaceae</taxon>
        <taxon>Myroides</taxon>
    </lineage>
</organism>